<sequence length="65" mass="7209">MKAQHLTVEHRDKILVTGEGSKRKRGTIRDLDFTASSYVLATVDYPAKGLLKVALPLDADIEIEN</sequence>
<dbReference type="EMBL" id="BJXA01000009">
    <property type="protein sequence ID" value="GEM37455.1"/>
    <property type="molecule type" value="Genomic_DNA"/>
</dbReference>
<accession>A0A511M9W6</accession>
<protein>
    <recommendedName>
        <fullName evidence="3">KOW domain-containing protein</fullName>
    </recommendedName>
</protein>
<dbReference type="Proteomes" id="UP000321424">
    <property type="component" value="Unassembled WGS sequence"/>
</dbReference>
<reference evidence="1 2" key="1">
    <citation type="submission" date="2019-07" db="EMBL/GenBank/DDBJ databases">
        <title>Whole genome shotgun sequence of Nocardia ninae NBRC 108245.</title>
        <authorList>
            <person name="Hosoyama A."/>
            <person name="Uohara A."/>
            <person name="Ohji S."/>
            <person name="Ichikawa N."/>
        </authorList>
    </citation>
    <scope>NUCLEOTIDE SEQUENCE [LARGE SCALE GENOMIC DNA]</scope>
    <source>
        <strain evidence="1 2">NBRC 108245</strain>
    </source>
</reference>
<dbReference type="OrthoDB" id="9949339at2"/>
<keyword evidence="2" id="KW-1185">Reference proteome</keyword>
<name>A0A511M9W6_9NOCA</name>
<comment type="caution">
    <text evidence="1">The sequence shown here is derived from an EMBL/GenBank/DDBJ whole genome shotgun (WGS) entry which is preliminary data.</text>
</comment>
<gene>
    <name evidence="1" type="ORF">NN4_19740</name>
</gene>
<evidence type="ECO:0000313" key="1">
    <source>
        <dbReference type="EMBL" id="GEM37455.1"/>
    </source>
</evidence>
<dbReference type="AlphaFoldDB" id="A0A511M9W6"/>
<organism evidence="1 2">
    <name type="scientific">Nocardia ninae NBRC 108245</name>
    <dbReference type="NCBI Taxonomy" id="1210091"/>
    <lineage>
        <taxon>Bacteria</taxon>
        <taxon>Bacillati</taxon>
        <taxon>Actinomycetota</taxon>
        <taxon>Actinomycetes</taxon>
        <taxon>Mycobacteriales</taxon>
        <taxon>Nocardiaceae</taxon>
        <taxon>Nocardia</taxon>
    </lineage>
</organism>
<proteinExistence type="predicted"/>
<evidence type="ECO:0008006" key="3">
    <source>
        <dbReference type="Google" id="ProtNLM"/>
    </source>
</evidence>
<dbReference type="RefSeq" id="WP_147129594.1">
    <property type="nucleotide sequence ID" value="NZ_BJXA01000009.1"/>
</dbReference>
<evidence type="ECO:0000313" key="2">
    <source>
        <dbReference type="Proteomes" id="UP000321424"/>
    </source>
</evidence>